<evidence type="ECO:0000256" key="3">
    <source>
        <dbReference type="PROSITE-ProRule" id="PRU00259"/>
    </source>
</evidence>
<evidence type="ECO:0000313" key="7">
    <source>
        <dbReference type="Proteomes" id="UP001230188"/>
    </source>
</evidence>
<dbReference type="SMART" id="SM00185">
    <property type="entry name" value="ARM"/>
    <property type="match status" value="3"/>
</dbReference>
<dbReference type="Gene3D" id="1.25.10.10">
    <property type="entry name" value="Leucine-rich Repeat Variant"/>
    <property type="match status" value="2"/>
</dbReference>
<evidence type="ECO:0000256" key="4">
    <source>
        <dbReference type="SAM" id="MobiDB-lite"/>
    </source>
</evidence>
<reference evidence="6" key="1">
    <citation type="submission" date="2023-01" db="EMBL/GenBank/DDBJ databases">
        <title>Metagenome sequencing of chrysophaentin producing Chrysophaeum taylorii.</title>
        <authorList>
            <person name="Davison J."/>
            <person name="Bewley C."/>
        </authorList>
    </citation>
    <scope>NUCLEOTIDE SEQUENCE</scope>
    <source>
        <strain evidence="6">NIES-1699</strain>
    </source>
</reference>
<gene>
    <name evidence="6" type="ORF">CTAYLR_004179</name>
</gene>
<feature type="compositionally biased region" description="Low complexity" evidence="4">
    <location>
        <begin position="336"/>
        <end position="366"/>
    </location>
</feature>
<keyword evidence="7" id="KW-1185">Reference proteome</keyword>
<evidence type="ECO:0000259" key="5">
    <source>
        <dbReference type="Pfam" id="PF04564"/>
    </source>
</evidence>
<comment type="caution">
    <text evidence="6">The sequence shown here is derived from an EMBL/GenBank/DDBJ whole genome shotgun (WGS) entry which is preliminary data.</text>
</comment>
<dbReference type="AlphaFoldDB" id="A0AAD7UMH8"/>
<dbReference type="Proteomes" id="UP001230188">
    <property type="component" value="Unassembled WGS sequence"/>
</dbReference>
<dbReference type="PANTHER" id="PTHR23315:SF7">
    <property type="entry name" value="U-BOX DOMAIN-CONTAINING PROTEIN 4"/>
    <property type="match status" value="1"/>
</dbReference>
<dbReference type="InterPro" id="IPR013083">
    <property type="entry name" value="Znf_RING/FYVE/PHD"/>
</dbReference>
<feature type="repeat" description="ARM" evidence="3">
    <location>
        <begin position="138"/>
        <end position="182"/>
    </location>
</feature>
<feature type="domain" description="U-box" evidence="5">
    <location>
        <begin position="7"/>
        <end position="80"/>
    </location>
</feature>
<dbReference type="InterPro" id="IPR016024">
    <property type="entry name" value="ARM-type_fold"/>
</dbReference>
<accession>A0AAD7UMH8</accession>
<dbReference type="PANTHER" id="PTHR23315">
    <property type="entry name" value="U BOX DOMAIN-CONTAINING"/>
    <property type="match status" value="1"/>
</dbReference>
<protein>
    <recommendedName>
        <fullName evidence="2">RING-type E3 ubiquitin transferase</fullName>
        <ecNumber evidence="2">2.3.2.27</ecNumber>
    </recommendedName>
</protein>
<evidence type="ECO:0000256" key="1">
    <source>
        <dbReference type="ARBA" id="ARBA00000900"/>
    </source>
</evidence>
<dbReference type="EMBL" id="JAQMWT010000078">
    <property type="protein sequence ID" value="KAJ8611297.1"/>
    <property type="molecule type" value="Genomic_DNA"/>
</dbReference>
<evidence type="ECO:0000313" key="6">
    <source>
        <dbReference type="EMBL" id="KAJ8611297.1"/>
    </source>
</evidence>
<feature type="region of interest" description="Disordered" evidence="4">
    <location>
        <begin position="328"/>
        <end position="392"/>
    </location>
</feature>
<dbReference type="Pfam" id="PF00514">
    <property type="entry name" value="Arm"/>
    <property type="match status" value="2"/>
</dbReference>
<proteinExistence type="predicted"/>
<feature type="compositionally biased region" description="Basic residues" evidence="4">
    <location>
        <begin position="367"/>
        <end position="377"/>
    </location>
</feature>
<dbReference type="SUPFAM" id="SSF48371">
    <property type="entry name" value="ARM repeat"/>
    <property type="match status" value="1"/>
</dbReference>
<sequence>MSSSEVVPVVFRCPLTLDAIHSPVRLRGSGAKCAYEREALERWLEMQPRRDPVTNCQHEEFLTFEADEDLRASIVEWRKARGLPPTERPVFVRRSEAGKRWIEQLGRGDAAAVEEAARELANLCETDDAERVAARKHGGVDALLRVLRSATTADATKAAAARALSQLARNGDNRYAIANAGGIPPLVRMVQTHSDAMQEAGALALWRLARTYKDWIGVAVEPLVTVLESPCQPARLAAAKALWRLSVTDQHRAAICKAGGVGKLIRLIDHGACDATRQVAAWSLLNIACSTDRPVRARICRALGLHFVAILPSLDTIRRHLDRRVHRGSTVRVGRPRSLSPSRASSTSSTSSLPQRSPDTSPASLSIRRRHRSLRRACRSDPAQPVVQQRME</sequence>
<evidence type="ECO:0000256" key="2">
    <source>
        <dbReference type="ARBA" id="ARBA00012483"/>
    </source>
</evidence>
<dbReference type="PROSITE" id="PS50176">
    <property type="entry name" value="ARM_REPEAT"/>
    <property type="match status" value="1"/>
</dbReference>
<dbReference type="InterPro" id="IPR003613">
    <property type="entry name" value="Ubox_domain"/>
</dbReference>
<dbReference type="Pfam" id="PF04564">
    <property type="entry name" value="U-box"/>
    <property type="match status" value="1"/>
</dbReference>
<dbReference type="Gene3D" id="3.30.40.10">
    <property type="entry name" value="Zinc/RING finger domain, C3HC4 (zinc finger)"/>
    <property type="match status" value="1"/>
</dbReference>
<name>A0AAD7UMH8_9STRA</name>
<dbReference type="EC" id="2.3.2.27" evidence="2"/>
<dbReference type="InterPro" id="IPR011989">
    <property type="entry name" value="ARM-like"/>
</dbReference>
<dbReference type="InterPro" id="IPR000225">
    <property type="entry name" value="Armadillo"/>
</dbReference>
<dbReference type="GO" id="GO:0016567">
    <property type="term" value="P:protein ubiquitination"/>
    <property type="evidence" value="ECO:0007669"/>
    <property type="project" value="InterPro"/>
</dbReference>
<comment type="catalytic activity">
    <reaction evidence="1">
        <text>S-ubiquitinyl-[E2 ubiquitin-conjugating enzyme]-L-cysteine + [acceptor protein]-L-lysine = [E2 ubiquitin-conjugating enzyme]-L-cysteine + N(6)-ubiquitinyl-[acceptor protein]-L-lysine.</text>
        <dbReference type="EC" id="2.3.2.27"/>
    </reaction>
</comment>
<dbReference type="SUPFAM" id="SSF57850">
    <property type="entry name" value="RING/U-box"/>
    <property type="match status" value="1"/>
</dbReference>
<organism evidence="6 7">
    <name type="scientific">Chrysophaeum taylorii</name>
    <dbReference type="NCBI Taxonomy" id="2483200"/>
    <lineage>
        <taxon>Eukaryota</taxon>
        <taxon>Sar</taxon>
        <taxon>Stramenopiles</taxon>
        <taxon>Ochrophyta</taxon>
        <taxon>Pelagophyceae</taxon>
        <taxon>Pelagomonadales</taxon>
        <taxon>Pelagomonadaceae</taxon>
        <taxon>Chrysophaeum</taxon>
    </lineage>
</organism>
<dbReference type="GO" id="GO:0061630">
    <property type="term" value="F:ubiquitin protein ligase activity"/>
    <property type="evidence" value="ECO:0007669"/>
    <property type="project" value="UniProtKB-EC"/>
</dbReference>